<evidence type="ECO:0008006" key="3">
    <source>
        <dbReference type="Google" id="ProtNLM"/>
    </source>
</evidence>
<dbReference type="InterPro" id="IPR011006">
    <property type="entry name" value="CheY-like_superfamily"/>
</dbReference>
<reference evidence="1 2" key="1">
    <citation type="journal article" date="2023" name="ISME J.">
        <title>Thermophilic Dehalococcoidia with unusual traits shed light on an unexpected past.</title>
        <authorList>
            <person name="Palmer M."/>
            <person name="Covington J.K."/>
            <person name="Zhou E.M."/>
            <person name="Thomas S.C."/>
            <person name="Habib N."/>
            <person name="Seymour C.O."/>
            <person name="Lai D."/>
            <person name="Johnston J."/>
            <person name="Hashimi A."/>
            <person name="Jiao J.Y."/>
            <person name="Muok A.R."/>
            <person name="Liu L."/>
            <person name="Xian W.D."/>
            <person name="Zhi X.Y."/>
            <person name="Li M.M."/>
            <person name="Silva L.P."/>
            <person name="Bowen B.P."/>
            <person name="Louie K."/>
            <person name="Briegel A."/>
            <person name="Pett-Ridge J."/>
            <person name="Weber P.K."/>
            <person name="Tocheva E.I."/>
            <person name="Woyke T."/>
            <person name="Northen T.R."/>
            <person name="Mayali X."/>
            <person name="Li W.J."/>
            <person name="Hedlund B.P."/>
        </authorList>
    </citation>
    <scope>NUCLEOTIDE SEQUENCE [LARGE SCALE GENOMIC DNA]</scope>
    <source>
        <strain evidence="1 2">YIM 72310</strain>
    </source>
</reference>
<dbReference type="Proteomes" id="UP001212803">
    <property type="component" value="Chromosome"/>
</dbReference>
<dbReference type="SUPFAM" id="SSF52172">
    <property type="entry name" value="CheY-like"/>
    <property type="match status" value="1"/>
</dbReference>
<dbReference type="EMBL" id="CP115149">
    <property type="protein sequence ID" value="WBL34837.1"/>
    <property type="molecule type" value="Genomic_DNA"/>
</dbReference>
<evidence type="ECO:0000313" key="2">
    <source>
        <dbReference type="Proteomes" id="UP001212803"/>
    </source>
</evidence>
<name>A0ABY7M2A2_9CHLR</name>
<evidence type="ECO:0000313" key="1">
    <source>
        <dbReference type="EMBL" id="WBL34837.1"/>
    </source>
</evidence>
<sequence length="124" mass="13346">MEGTPIHVVSADGALRRALVARLERAPELREHAAGDLDFANIQPGDVVVSTPADCPPERAHELTRAGAAVIILAAIPRPEERERYERAGAAAYIPMLIDGIDLVRAIGQSLARARVPDHRCRSA</sequence>
<keyword evidence="2" id="KW-1185">Reference proteome</keyword>
<accession>A0ABY7M2A2</accession>
<protein>
    <recommendedName>
        <fullName evidence="3">RCK N-terminal domain-containing protein</fullName>
    </recommendedName>
</protein>
<dbReference type="RefSeq" id="WP_270055365.1">
    <property type="nucleotide sequence ID" value="NZ_CP115149.1"/>
</dbReference>
<gene>
    <name evidence="1" type="ORF">O0235_08515</name>
</gene>
<proteinExistence type="predicted"/>
<organism evidence="1 2">
    <name type="scientific">Tepidiforma flava</name>
    <dbReference type="NCBI Taxonomy" id="3004094"/>
    <lineage>
        <taxon>Bacteria</taxon>
        <taxon>Bacillati</taxon>
        <taxon>Chloroflexota</taxon>
        <taxon>Tepidiformia</taxon>
        <taxon>Tepidiformales</taxon>
        <taxon>Tepidiformaceae</taxon>
        <taxon>Tepidiforma</taxon>
    </lineage>
</organism>